<dbReference type="RefSeq" id="WP_228352206.1">
    <property type="nucleotide sequence ID" value="NZ_JACEGA010000001.1"/>
</dbReference>
<accession>A0A839JYL8</accession>
<reference evidence="1 2" key="1">
    <citation type="submission" date="2020-07" db="EMBL/GenBank/DDBJ databases">
        <title>Characterization and genome sequencing of isolate MD1, a novel member within the family Lachnospiraceae.</title>
        <authorList>
            <person name="Rettenmaier R."/>
            <person name="Di Bello L."/>
            <person name="Zinser C."/>
            <person name="Scheitz K."/>
            <person name="Liebl W."/>
            <person name="Zverlov V."/>
        </authorList>
    </citation>
    <scope>NUCLEOTIDE SEQUENCE [LARGE SCALE GENOMIC DNA]</scope>
    <source>
        <strain evidence="1 2">MD1</strain>
    </source>
</reference>
<dbReference type="Proteomes" id="UP000574276">
    <property type="component" value="Unassembled WGS sequence"/>
</dbReference>
<evidence type="ECO:0000313" key="1">
    <source>
        <dbReference type="EMBL" id="MBB2182486.1"/>
    </source>
</evidence>
<comment type="caution">
    <text evidence="1">The sequence shown here is derived from an EMBL/GenBank/DDBJ whole genome shotgun (WGS) entry which is preliminary data.</text>
</comment>
<dbReference type="AlphaFoldDB" id="A0A839JYL8"/>
<organism evidence="1 2">
    <name type="scientific">Variimorphobacter saccharofermentans</name>
    <dbReference type="NCBI Taxonomy" id="2755051"/>
    <lineage>
        <taxon>Bacteria</taxon>
        <taxon>Bacillati</taxon>
        <taxon>Bacillota</taxon>
        <taxon>Clostridia</taxon>
        <taxon>Lachnospirales</taxon>
        <taxon>Lachnospiraceae</taxon>
        <taxon>Variimorphobacter</taxon>
    </lineage>
</organism>
<name>A0A839JYL8_9FIRM</name>
<protein>
    <submittedName>
        <fullName evidence="1">Uncharacterized protein</fullName>
    </submittedName>
</protein>
<keyword evidence="2" id="KW-1185">Reference proteome</keyword>
<dbReference type="InterPro" id="IPR045751">
    <property type="entry name" value="DUF6179"/>
</dbReference>
<proteinExistence type="predicted"/>
<sequence>MEYNIEELLILVKELTDSYTSKESTSITYEAAQQLMGAVMYCIQENYRAFDCQENSEALVSMEKRFQTAREAYDNGYRCVVDKIRKANELYNNIILDFKDYGNHAYYDTVVKGIPEFFKWYDPVLNPMKHIILIDYNVLEPLHDLEGIDLIYRYLLCIQMEQKFLRYFPDEYIRKVLVLYHSDYEELIFNLCGVLLKKFLVNRLIDTRLEDMDYNTDNFHKLSEIICQLSKEELEERLYSYLQAFINDKYSGDQNLYRYLANEISNISEELRNTVKNHCYGNLL</sequence>
<evidence type="ECO:0000313" key="2">
    <source>
        <dbReference type="Proteomes" id="UP000574276"/>
    </source>
</evidence>
<gene>
    <name evidence="1" type="ORF">H0486_06325</name>
</gene>
<dbReference type="Pfam" id="PF19677">
    <property type="entry name" value="DUF6179"/>
    <property type="match status" value="1"/>
</dbReference>
<dbReference type="EMBL" id="JACEGA010000001">
    <property type="protein sequence ID" value="MBB2182486.1"/>
    <property type="molecule type" value="Genomic_DNA"/>
</dbReference>